<name>A0A7R9WYA8_9STRA</name>
<proteinExistence type="predicted"/>
<sequence>MSALYQIGQGRGFQDRVRCQAKTRSCRRGVQLTRQHGEGCMRVMVHTSTSRPTPYANFVVLMPLFFLICFMDENDGDDFLRLGWTLPQRENAYVLTFRNWVVADDVVELVSQLHTSSFPSSCWLPNPILGRLPCV</sequence>
<dbReference type="EMBL" id="HBEF01019139">
    <property type="protein sequence ID" value="CAD8339652.1"/>
    <property type="molecule type" value="Transcribed_RNA"/>
</dbReference>
<reference evidence="1" key="1">
    <citation type="submission" date="2021-01" db="EMBL/GenBank/DDBJ databases">
        <authorList>
            <person name="Corre E."/>
            <person name="Pelletier E."/>
            <person name="Niang G."/>
            <person name="Scheremetjew M."/>
            <person name="Finn R."/>
            <person name="Kale V."/>
            <person name="Holt S."/>
            <person name="Cochrane G."/>
            <person name="Meng A."/>
            <person name="Brown T."/>
            <person name="Cohen L."/>
        </authorList>
    </citation>
    <scope>NUCLEOTIDE SEQUENCE</scope>
    <source>
        <strain evidence="1">CCMP3328</strain>
    </source>
</reference>
<accession>A0A7R9WYA8</accession>
<organism evidence="1">
    <name type="scientific">Craspedostauros australis</name>
    <dbReference type="NCBI Taxonomy" id="1486917"/>
    <lineage>
        <taxon>Eukaryota</taxon>
        <taxon>Sar</taxon>
        <taxon>Stramenopiles</taxon>
        <taxon>Ochrophyta</taxon>
        <taxon>Bacillariophyta</taxon>
        <taxon>Bacillariophyceae</taxon>
        <taxon>Bacillariophycidae</taxon>
        <taxon>Naviculales</taxon>
        <taxon>Naviculaceae</taxon>
        <taxon>Craspedostauros</taxon>
    </lineage>
</organism>
<protein>
    <submittedName>
        <fullName evidence="1">Uncharacterized protein</fullName>
    </submittedName>
</protein>
<dbReference type="AlphaFoldDB" id="A0A7R9WYA8"/>
<evidence type="ECO:0000313" key="1">
    <source>
        <dbReference type="EMBL" id="CAD8339652.1"/>
    </source>
</evidence>
<gene>
    <name evidence="1" type="ORF">CAUS1442_LOCUS11785</name>
</gene>